<feature type="transmembrane region" description="Helical" evidence="1">
    <location>
        <begin position="12"/>
        <end position="30"/>
    </location>
</feature>
<organism evidence="2 3">
    <name type="scientific">Suillus plorans</name>
    <dbReference type="NCBI Taxonomy" id="116603"/>
    <lineage>
        <taxon>Eukaryota</taxon>
        <taxon>Fungi</taxon>
        <taxon>Dikarya</taxon>
        <taxon>Basidiomycota</taxon>
        <taxon>Agaricomycotina</taxon>
        <taxon>Agaricomycetes</taxon>
        <taxon>Agaricomycetidae</taxon>
        <taxon>Boletales</taxon>
        <taxon>Suillineae</taxon>
        <taxon>Suillaceae</taxon>
        <taxon>Suillus</taxon>
    </lineage>
</organism>
<keyword evidence="1" id="KW-0472">Membrane</keyword>
<dbReference type="RefSeq" id="XP_041159236.1">
    <property type="nucleotide sequence ID" value="XM_041298021.1"/>
</dbReference>
<name>A0A9P7AMR8_9AGAM</name>
<evidence type="ECO:0000256" key="1">
    <source>
        <dbReference type="SAM" id="Phobius"/>
    </source>
</evidence>
<feature type="transmembrane region" description="Helical" evidence="1">
    <location>
        <begin position="115"/>
        <end position="133"/>
    </location>
</feature>
<comment type="caution">
    <text evidence="2">The sequence shown here is derived from an EMBL/GenBank/DDBJ whole genome shotgun (WGS) entry which is preliminary data.</text>
</comment>
<feature type="non-terminal residue" evidence="2">
    <location>
        <position position="134"/>
    </location>
</feature>
<accession>A0A9P7AMR8</accession>
<dbReference type="GeneID" id="64591785"/>
<sequence length="134" mass="14938">IRHSDVTGDRFWPITGPLLVGVVGFMIATSTMNTVVRYLSLYEPFNHLSAILRFFATQSSVTYVTFLTWVFNSIFSQSWSKHAAAIALVNSVSTSGNIDALYFRSSSLGPSYVNLYIICILTSAMSIAMCWTFR</sequence>
<dbReference type="Proteomes" id="UP000719766">
    <property type="component" value="Unassembled WGS sequence"/>
</dbReference>
<dbReference type="EMBL" id="JABBWE010000035">
    <property type="protein sequence ID" value="KAG1792657.1"/>
    <property type="molecule type" value="Genomic_DNA"/>
</dbReference>
<gene>
    <name evidence="2" type="ORF">HD556DRAFT_1239122</name>
</gene>
<proteinExistence type="predicted"/>
<evidence type="ECO:0000313" key="3">
    <source>
        <dbReference type="Proteomes" id="UP000719766"/>
    </source>
</evidence>
<keyword evidence="1" id="KW-0812">Transmembrane</keyword>
<keyword evidence="3" id="KW-1185">Reference proteome</keyword>
<feature type="transmembrane region" description="Helical" evidence="1">
    <location>
        <begin position="50"/>
        <end position="71"/>
    </location>
</feature>
<keyword evidence="1" id="KW-1133">Transmembrane helix</keyword>
<reference evidence="2" key="1">
    <citation type="journal article" date="2020" name="New Phytol.">
        <title>Comparative genomics reveals dynamic genome evolution in host specialist ectomycorrhizal fungi.</title>
        <authorList>
            <person name="Lofgren L.A."/>
            <person name="Nguyen N.H."/>
            <person name="Vilgalys R."/>
            <person name="Ruytinx J."/>
            <person name="Liao H.L."/>
            <person name="Branco S."/>
            <person name="Kuo A."/>
            <person name="LaButti K."/>
            <person name="Lipzen A."/>
            <person name="Andreopoulos W."/>
            <person name="Pangilinan J."/>
            <person name="Riley R."/>
            <person name="Hundley H."/>
            <person name="Na H."/>
            <person name="Barry K."/>
            <person name="Grigoriev I.V."/>
            <person name="Stajich J.E."/>
            <person name="Kennedy P.G."/>
        </authorList>
    </citation>
    <scope>NUCLEOTIDE SEQUENCE</scope>
    <source>
        <strain evidence="2">S12</strain>
    </source>
</reference>
<protein>
    <submittedName>
        <fullName evidence="2">Uncharacterized protein</fullName>
    </submittedName>
</protein>
<evidence type="ECO:0000313" key="2">
    <source>
        <dbReference type="EMBL" id="KAG1792657.1"/>
    </source>
</evidence>
<dbReference type="AlphaFoldDB" id="A0A9P7AMR8"/>
<dbReference type="OrthoDB" id="2985014at2759"/>